<dbReference type="PANTHER" id="PTHR24061:SF492">
    <property type="entry name" value="VOMERONASAL 2, RECEPTOR 101-RELATED"/>
    <property type="match status" value="1"/>
</dbReference>
<evidence type="ECO:0000256" key="4">
    <source>
        <dbReference type="ARBA" id="ARBA00022989"/>
    </source>
</evidence>
<dbReference type="InterPro" id="IPR000337">
    <property type="entry name" value="GPCR_3"/>
</dbReference>
<dbReference type="SUPFAM" id="SSF53822">
    <property type="entry name" value="Periplasmic binding protein-like I"/>
    <property type="match status" value="1"/>
</dbReference>
<keyword evidence="11" id="KW-1185">Reference proteome</keyword>
<dbReference type="GO" id="GO:0005886">
    <property type="term" value="C:plasma membrane"/>
    <property type="evidence" value="ECO:0007669"/>
    <property type="project" value="TreeGrafter"/>
</dbReference>
<evidence type="ECO:0000313" key="10">
    <source>
        <dbReference type="EMBL" id="OBS81870.1"/>
    </source>
</evidence>
<dbReference type="CDD" id="cd06365">
    <property type="entry name" value="PBP1_pheromone_receptor"/>
    <property type="match status" value="1"/>
</dbReference>
<feature type="domain" description="Receptor ligand binding region" evidence="8">
    <location>
        <begin position="10"/>
        <end position="402"/>
    </location>
</feature>
<dbReference type="EMBL" id="LZPO01008856">
    <property type="protein sequence ID" value="OBS81870.1"/>
    <property type="molecule type" value="Genomic_DNA"/>
</dbReference>
<dbReference type="STRING" id="56216.A0A1A6HV44"/>
<dbReference type="PANTHER" id="PTHR24061">
    <property type="entry name" value="CALCIUM-SENSING RECEPTOR-RELATED"/>
    <property type="match status" value="1"/>
</dbReference>
<keyword evidence="4" id="KW-1133">Transmembrane helix</keyword>
<comment type="caution">
    <text evidence="10">The sequence shown here is derived from an EMBL/GenBank/DDBJ whole genome shotgun (WGS) entry which is preliminary data.</text>
</comment>
<keyword evidence="2" id="KW-0812">Transmembrane</keyword>
<dbReference type="InterPro" id="IPR001828">
    <property type="entry name" value="ANF_lig-bd_rcpt"/>
</dbReference>
<keyword evidence="5" id="KW-0472">Membrane</keyword>
<evidence type="ECO:0000256" key="5">
    <source>
        <dbReference type="ARBA" id="ARBA00023136"/>
    </source>
</evidence>
<evidence type="ECO:0000256" key="6">
    <source>
        <dbReference type="ARBA" id="ARBA00023170"/>
    </source>
</evidence>
<dbReference type="InterPro" id="IPR028082">
    <property type="entry name" value="Peripla_BP_I"/>
</dbReference>
<dbReference type="InterPro" id="IPR000068">
    <property type="entry name" value="GPCR_3_Ca_sens_rcpt-rel"/>
</dbReference>
<dbReference type="OrthoDB" id="5984008at2759"/>
<keyword evidence="6" id="KW-0675">Receptor</keyword>
<feature type="non-terminal residue" evidence="10">
    <location>
        <position position="443"/>
    </location>
</feature>
<evidence type="ECO:0000256" key="1">
    <source>
        <dbReference type="ARBA" id="ARBA00004141"/>
    </source>
</evidence>
<evidence type="ECO:0000256" key="2">
    <source>
        <dbReference type="ARBA" id="ARBA00022692"/>
    </source>
</evidence>
<feature type="non-terminal residue" evidence="10">
    <location>
        <position position="1"/>
    </location>
</feature>
<evidence type="ECO:0000259" key="8">
    <source>
        <dbReference type="Pfam" id="PF01094"/>
    </source>
</evidence>
<evidence type="ECO:0000313" key="11">
    <source>
        <dbReference type="Proteomes" id="UP000092124"/>
    </source>
</evidence>
<dbReference type="Proteomes" id="UP000092124">
    <property type="component" value="Unassembled WGS sequence"/>
</dbReference>
<dbReference type="Gene3D" id="3.40.50.2300">
    <property type="match status" value="2"/>
</dbReference>
<dbReference type="Pfam" id="PF01094">
    <property type="entry name" value="ANF_receptor"/>
    <property type="match status" value="1"/>
</dbReference>
<dbReference type="PRINTS" id="PR01535">
    <property type="entry name" value="VOMERONASL2R"/>
</dbReference>
<dbReference type="EMBL" id="LZPO01055630">
    <property type="protein sequence ID" value="OBS71727.1"/>
    <property type="molecule type" value="Genomic_DNA"/>
</dbReference>
<sequence length="443" mass="51766">YNFKNYQFVLALVFAIEEINRNPHLLPNTSLGFEFFNVQYVERGILVNAINWITGQKPYHIPNYNCRKKSKSAAVLTGTTLAASAQVGTLMQLYKTPQLTFGPFDPILGDRRQFSSLYQMAPKDTSLSLAVVSLMLHFKWSWVGLILADDHKGTHIVSELRRELENIRVCIAFVEMIPGTWTSFSNKFWNNLWKIQESSANVIIIYGDTYSLQGFMQNIGQLLITWKVWVLNAQWDYTNQADYFLLDSFHGSFIFSHHREESFEFTNFIKTVNPYKYPEDNYLPKLWFLFFKCSFSEFDCHLLENCHPNASLDLLPRHIFDIVMSEESYNIYNAVYTVAHSLHEMSLQQVQMQPYANGKKQMEFFPWQLHPFLRKNPTNNHMRGHKDSDWKEKLSSDYDILNFWNFPKGLGLKVKIGTFSSNAPIGQQLSLTEQMIRWPIKFT</sequence>
<keyword evidence="3" id="KW-0732">Signal</keyword>
<dbReference type="AlphaFoldDB" id="A0A1A6HV44"/>
<name>A0A1A6HV44_NEOLE</name>
<organism evidence="10 11">
    <name type="scientific">Neotoma lepida</name>
    <name type="common">Desert woodrat</name>
    <dbReference type="NCBI Taxonomy" id="56216"/>
    <lineage>
        <taxon>Eukaryota</taxon>
        <taxon>Metazoa</taxon>
        <taxon>Chordata</taxon>
        <taxon>Craniata</taxon>
        <taxon>Vertebrata</taxon>
        <taxon>Euteleostomi</taxon>
        <taxon>Mammalia</taxon>
        <taxon>Eutheria</taxon>
        <taxon>Euarchontoglires</taxon>
        <taxon>Glires</taxon>
        <taxon>Rodentia</taxon>
        <taxon>Myomorpha</taxon>
        <taxon>Muroidea</taxon>
        <taxon>Cricetidae</taxon>
        <taxon>Neotominae</taxon>
        <taxon>Neotoma</taxon>
    </lineage>
</organism>
<dbReference type="GO" id="GO:0004930">
    <property type="term" value="F:G protein-coupled receptor activity"/>
    <property type="evidence" value="ECO:0007669"/>
    <property type="project" value="InterPro"/>
</dbReference>
<gene>
    <name evidence="9" type="ORF">A6R68_13695</name>
    <name evidence="10" type="ORF">A6R68_24139</name>
</gene>
<comment type="subcellular location">
    <subcellularLocation>
        <location evidence="1">Membrane</location>
        <topology evidence="1">Multi-pass membrane protein</topology>
    </subcellularLocation>
</comment>
<dbReference type="PRINTS" id="PR00248">
    <property type="entry name" value="GPCRMGR"/>
</dbReference>
<keyword evidence="7" id="KW-0325">Glycoprotein</keyword>
<protein>
    <recommendedName>
        <fullName evidence="8">Receptor ligand binding region domain-containing protein</fullName>
    </recommendedName>
</protein>
<evidence type="ECO:0000256" key="3">
    <source>
        <dbReference type="ARBA" id="ARBA00022729"/>
    </source>
</evidence>
<reference evidence="10 11" key="1">
    <citation type="submission" date="2016-06" db="EMBL/GenBank/DDBJ databases">
        <title>The Draft Genome Sequence and Annotation of the Desert Woodrat Neotoma lepida.</title>
        <authorList>
            <person name="Campbell M."/>
            <person name="Oakeson K.F."/>
            <person name="Yandell M."/>
            <person name="Halpert J.R."/>
            <person name="Dearing D."/>
        </authorList>
    </citation>
    <scope>NUCLEOTIDE SEQUENCE [LARGE SCALE GENOMIC DNA]</scope>
    <source>
        <strain evidence="10">417</strain>
        <tissue evidence="10">Liver</tissue>
    </source>
</reference>
<proteinExistence type="predicted"/>
<dbReference type="FunFam" id="3.40.50.2300:FF:000024">
    <property type="entry name" value="Vomeronasal 2, receptor 73"/>
    <property type="match status" value="1"/>
</dbReference>
<evidence type="ECO:0000256" key="7">
    <source>
        <dbReference type="ARBA" id="ARBA00023180"/>
    </source>
</evidence>
<evidence type="ECO:0000313" key="9">
    <source>
        <dbReference type="EMBL" id="OBS71727.1"/>
    </source>
</evidence>
<dbReference type="InterPro" id="IPR004073">
    <property type="entry name" value="GPCR_3_vmron_rcpt_2"/>
</dbReference>
<accession>A0A1A6HV44</accession>